<feature type="transmembrane region" description="Helical" evidence="1">
    <location>
        <begin position="45"/>
        <end position="64"/>
    </location>
</feature>
<sequence length="213" mass="25571">MNFDELKKSWQQQPTDEDLQNPNLKYYKEVGNIMGKLRKNIKREFISWAVCMGFLFLVPILPIYKIEGYAAFAYYFFIVQISLSSLLYYRRFFYLVKSTKKIELLASKEHLLKLYYDLKYAVETYRIAAYVMIPQALFLYLIMIAQNRTTVWFDRLYHFKETFQQDPNFIVWMILSAIASIILVVGLTEFMIRAYYSNYITQIKEKLDQMEAE</sequence>
<feature type="transmembrane region" description="Helical" evidence="1">
    <location>
        <begin position="127"/>
        <end position="149"/>
    </location>
</feature>
<evidence type="ECO:0000256" key="1">
    <source>
        <dbReference type="SAM" id="Phobius"/>
    </source>
</evidence>
<feature type="transmembrane region" description="Helical" evidence="1">
    <location>
        <begin position="169"/>
        <end position="196"/>
    </location>
</feature>
<proteinExistence type="predicted"/>
<name>A0A2X2LEM5_SPHMU</name>
<evidence type="ECO:0000313" key="4">
    <source>
        <dbReference type="Proteomes" id="UP000251241"/>
    </source>
</evidence>
<keyword evidence="1" id="KW-0472">Membrane</keyword>
<reference evidence="3 5" key="2">
    <citation type="submission" date="2019-10" db="EMBL/GenBank/DDBJ databases">
        <authorList>
            <person name="Karimi E."/>
        </authorList>
    </citation>
    <scope>NUCLEOTIDE SEQUENCE [LARGE SCALE GENOMIC DNA]</scope>
    <source>
        <strain evidence="3">Sphingobacterium sp. 8BC</strain>
    </source>
</reference>
<feature type="transmembrane region" description="Helical" evidence="1">
    <location>
        <begin position="70"/>
        <end position="89"/>
    </location>
</feature>
<protein>
    <submittedName>
        <fullName evidence="2">Uncharacterized protein</fullName>
    </submittedName>
</protein>
<keyword evidence="1" id="KW-1133">Transmembrane helix</keyword>
<evidence type="ECO:0000313" key="5">
    <source>
        <dbReference type="Proteomes" id="UP000432350"/>
    </source>
</evidence>
<dbReference type="Proteomes" id="UP000251241">
    <property type="component" value="Unassembled WGS sequence"/>
</dbReference>
<evidence type="ECO:0000313" key="3">
    <source>
        <dbReference type="EMBL" id="VXC52807.1"/>
    </source>
</evidence>
<evidence type="ECO:0000313" key="2">
    <source>
        <dbReference type="EMBL" id="SPZ91819.1"/>
    </source>
</evidence>
<organism evidence="2 4">
    <name type="scientific">Sphingobacterium multivorum</name>
    <dbReference type="NCBI Taxonomy" id="28454"/>
    <lineage>
        <taxon>Bacteria</taxon>
        <taxon>Pseudomonadati</taxon>
        <taxon>Bacteroidota</taxon>
        <taxon>Sphingobacteriia</taxon>
        <taxon>Sphingobacteriales</taxon>
        <taxon>Sphingobacteriaceae</taxon>
        <taxon>Sphingobacterium</taxon>
    </lineage>
</organism>
<accession>A0A653ZEL1</accession>
<dbReference type="RefSeq" id="WP_070562889.1">
    <property type="nucleotide sequence ID" value="NZ_CP068086.1"/>
</dbReference>
<dbReference type="Proteomes" id="UP000432350">
    <property type="component" value="Unassembled WGS sequence"/>
</dbReference>
<accession>A0A2X2LEM5</accession>
<dbReference type="EMBL" id="CABWMV010000006">
    <property type="protein sequence ID" value="VXC52807.1"/>
    <property type="molecule type" value="Genomic_DNA"/>
</dbReference>
<gene>
    <name evidence="2" type="ORF">NCTC11343_03862</name>
    <name evidence="3" type="ORF">SPHINGO8BC_140120</name>
</gene>
<dbReference type="AlphaFoldDB" id="A0A2X2LEM5"/>
<dbReference type="EMBL" id="UAUU01000011">
    <property type="protein sequence ID" value="SPZ91819.1"/>
    <property type="molecule type" value="Genomic_DNA"/>
</dbReference>
<keyword evidence="1" id="KW-0812">Transmembrane</keyword>
<reference evidence="2 4" key="1">
    <citation type="submission" date="2018-06" db="EMBL/GenBank/DDBJ databases">
        <authorList>
            <consortium name="Pathogen Informatics"/>
            <person name="Doyle S."/>
        </authorList>
    </citation>
    <scope>NUCLEOTIDE SEQUENCE [LARGE SCALE GENOMIC DNA]</scope>
    <source>
        <strain evidence="2 4">NCTC11343</strain>
    </source>
</reference>
<dbReference type="GeneID" id="97182345"/>